<comment type="similarity">
    <text evidence="1">Belongs to the SKP1 family.</text>
</comment>
<evidence type="ECO:0000256" key="2">
    <source>
        <dbReference type="ARBA" id="ARBA00022786"/>
    </source>
</evidence>
<evidence type="ECO:0000256" key="1">
    <source>
        <dbReference type="ARBA" id="ARBA00009993"/>
    </source>
</evidence>
<feature type="compositionally biased region" description="Low complexity" evidence="3">
    <location>
        <begin position="51"/>
        <end position="68"/>
    </location>
</feature>
<evidence type="ECO:0008006" key="8">
    <source>
        <dbReference type="Google" id="ProtNLM"/>
    </source>
</evidence>
<dbReference type="EMBL" id="CP090896">
    <property type="protein sequence ID" value="ULT83016.1"/>
    <property type="molecule type" value="Genomic_DNA"/>
</dbReference>
<gene>
    <name evidence="6" type="ORF">L3Y34_012328</name>
</gene>
<evidence type="ECO:0000313" key="6">
    <source>
        <dbReference type="EMBL" id="ULT83016.1"/>
    </source>
</evidence>
<dbReference type="InterPro" id="IPR011333">
    <property type="entry name" value="SKP1/BTB/POZ_sf"/>
</dbReference>
<dbReference type="Pfam" id="PF03931">
    <property type="entry name" value="Skp1_POZ"/>
    <property type="match status" value="1"/>
</dbReference>
<evidence type="ECO:0000259" key="5">
    <source>
        <dbReference type="Pfam" id="PF03931"/>
    </source>
</evidence>
<evidence type="ECO:0000313" key="7">
    <source>
        <dbReference type="Proteomes" id="UP000827892"/>
    </source>
</evidence>
<protein>
    <recommendedName>
        <fullName evidence="8">Skp1-related protein</fullName>
    </recommendedName>
</protein>
<accession>A0AAE8ZR41</accession>
<organism evidence="6 7">
    <name type="scientific">Caenorhabditis briggsae</name>
    <dbReference type="NCBI Taxonomy" id="6238"/>
    <lineage>
        <taxon>Eukaryota</taxon>
        <taxon>Metazoa</taxon>
        <taxon>Ecdysozoa</taxon>
        <taxon>Nematoda</taxon>
        <taxon>Chromadorea</taxon>
        <taxon>Rhabditida</taxon>
        <taxon>Rhabditina</taxon>
        <taxon>Rhabditomorpha</taxon>
        <taxon>Rhabditoidea</taxon>
        <taxon>Rhabditidae</taxon>
        <taxon>Peloderinae</taxon>
        <taxon>Caenorhabditis</taxon>
    </lineage>
</organism>
<dbReference type="GO" id="GO:0006511">
    <property type="term" value="P:ubiquitin-dependent protein catabolic process"/>
    <property type="evidence" value="ECO:0007669"/>
    <property type="project" value="InterPro"/>
</dbReference>
<feature type="region of interest" description="Disordered" evidence="3">
    <location>
        <begin position="49"/>
        <end position="68"/>
    </location>
</feature>
<dbReference type="AlphaFoldDB" id="A0AAE8ZR41"/>
<reference evidence="6 7" key="1">
    <citation type="submission" date="2022-05" db="EMBL/GenBank/DDBJ databases">
        <title>Chromosome-level reference genomes for two strains of Caenorhabditis briggsae: an improved platform for comparative genomics.</title>
        <authorList>
            <person name="Stevens L."/>
            <person name="Andersen E.C."/>
        </authorList>
    </citation>
    <scope>NUCLEOTIDE SEQUENCE [LARGE SCALE GENOMIC DNA]</scope>
    <source>
        <strain evidence="6">QX1410_ONT</strain>
        <tissue evidence="6">Whole-organism</tissue>
    </source>
</reference>
<dbReference type="Proteomes" id="UP000827892">
    <property type="component" value="Chromosome X"/>
</dbReference>
<feature type="domain" description="SKP1 component dimerisation" evidence="4">
    <location>
        <begin position="183"/>
        <end position="221"/>
    </location>
</feature>
<dbReference type="PANTHER" id="PTHR11165">
    <property type="entry name" value="SKP1"/>
    <property type="match status" value="1"/>
</dbReference>
<dbReference type="Gene3D" id="3.30.710.10">
    <property type="entry name" value="Potassium Channel Kv1.1, Chain A"/>
    <property type="match status" value="1"/>
</dbReference>
<sequence>MNSFSKNAYCFSIFLFYRENASTIVTKLHYIPELDNLFRRAMSSGDKDVPDVATDFPPAADTPDTKPATESQFHVDVFYELECLDGTRIRICRSGAKHSKTLDSLIEILGQSPENPIPIDNIDSATLKFIVHWCTVHCKDDLVEEEPHEVTIPDWDKTYLDQLNNKQLFKLIKAVCYLDIPVLLSYACKHVALQARGLNPEEMRKLFAIPTDEEDERAMKEKVVAAEKEKSDAAEKETLTSSADDKTSH</sequence>
<dbReference type="InterPro" id="IPR001232">
    <property type="entry name" value="SKP1-like"/>
</dbReference>
<dbReference type="InterPro" id="IPR036296">
    <property type="entry name" value="SKP1-like_dim_sf"/>
</dbReference>
<dbReference type="InterPro" id="IPR016897">
    <property type="entry name" value="SKP1"/>
</dbReference>
<keyword evidence="2" id="KW-0833">Ubl conjugation pathway</keyword>
<dbReference type="FunFam" id="3.30.710.10:FF:000124">
    <property type="entry name" value="Protein CBG09126"/>
    <property type="match status" value="1"/>
</dbReference>
<dbReference type="SUPFAM" id="SSF81382">
    <property type="entry name" value="Skp1 dimerisation domain-like"/>
    <property type="match status" value="1"/>
</dbReference>
<feature type="region of interest" description="Disordered" evidence="3">
    <location>
        <begin position="215"/>
        <end position="249"/>
    </location>
</feature>
<dbReference type="InterPro" id="IPR016073">
    <property type="entry name" value="Skp1_comp_POZ"/>
</dbReference>
<dbReference type="SMART" id="SM00512">
    <property type="entry name" value="Skp1"/>
    <property type="match status" value="1"/>
</dbReference>
<feature type="compositionally biased region" description="Basic and acidic residues" evidence="3">
    <location>
        <begin position="217"/>
        <end position="249"/>
    </location>
</feature>
<dbReference type="InterPro" id="IPR016072">
    <property type="entry name" value="Skp1_comp_dimer"/>
</dbReference>
<evidence type="ECO:0000259" key="4">
    <source>
        <dbReference type="Pfam" id="PF01466"/>
    </source>
</evidence>
<dbReference type="Pfam" id="PF01466">
    <property type="entry name" value="Skp1"/>
    <property type="match status" value="1"/>
</dbReference>
<feature type="domain" description="SKP1 component POZ" evidence="5">
    <location>
        <begin position="81"/>
        <end position="137"/>
    </location>
</feature>
<evidence type="ECO:0000256" key="3">
    <source>
        <dbReference type="SAM" id="MobiDB-lite"/>
    </source>
</evidence>
<dbReference type="SUPFAM" id="SSF54695">
    <property type="entry name" value="POZ domain"/>
    <property type="match status" value="1"/>
</dbReference>
<name>A0AAE8ZR41_CAEBR</name>
<proteinExistence type="inferred from homology"/>